<dbReference type="GO" id="GO:0008930">
    <property type="term" value="F:methylthioadenosine nucleosidase activity"/>
    <property type="evidence" value="ECO:0007669"/>
    <property type="project" value="TreeGrafter"/>
</dbReference>
<dbReference type="Pfam" id="PF01048">
    <property type="entry name" value="PNP_UDP_1"/>
    <property type="match status" value="1"/>
</dbReference>
<dbReference type="GO" id="GO:0009116">
    <property type="term" value="P:nucleoside metabolic process"/>
    <property type="evidence" value="ECO:0007669"/>
    <property type="project" value="InterPro"/>
</dbReference>
<evidence type="ECO:0000259" key="2">
    <source>
        <dbReference type="Pfam" id="PF01048"/>
    </source>
</evidence>
<evidence type="ECO:0000313" key="4">
    <source>
        <dbReference type="Proteomes" id="UP000515913"/>
    </source>
</evidence>
<proteinExistence type="predicted"/>
<sequence length="262" mass="29133">MKKILLGLFLVVSSLVFAKDTILVQGAMDIEVDYLVKSLTDAKKEQIGAWTFWKGKIGEKDVVVSQTEVGITNGAAATTIGIMKYNPTLIINQGTAGGHDPKLHAGDIVLAKDIINIGAFRTEFKDYGVPSDQKDFIFFDVVQRIKDANGNKLENKTFSSDSKMLETAMKVPYKNGKVVEGTIGTADQWNRELERIKLLHETYNTSAEEMETVAAAQVSKAFNIPFMGIRILSNSEHNREDFNPETATWCQEFTVDFIKSLK</sequence>
<dbReference type="KEGG" id="fho:H9Q81_09675"/>
<keyword evidence="1" id="KW-0732">Signal</keyword>
<dbReference type="Gene3D" id="3.40.50.1580">
    <property type="entry name" value="Nucleoside phosphorylase domain"/>
    <property type="match status" value="1"/>
</dbReference>
<dbReference type="EMBL" id="CP060637">
    <property type="protein sequence ID" value="QNM15164.1"/>
    <property type="molecule type" value="Genomic_DNA"/>
</dbReference>
<dbReference type="InterPro" id="IPR035994">
    <property type="entry name" value="Nucleoside_phosphorylase_sf"/>
</dbReference>
<dbReference type="AlphaFoldDB" id="A0A7G9GWI2"/>
<dbReference type="GO" id="GO:0019284">
    <property type="term" value="P:L-methionine salvage from S-adenosylmethionine"/>
    <property type="evidence" value="ECO:0007669"/>
    <property type="project" value="TreeGrafter"/>
</dbReference>
<dbReference type="CDD" id="cd09008">
    <property type="entry name" value="MTAN"/>
    <property type="match status" value="1"/>
</dbReference>
<dbReference type="SUPFAM" id="SSF53167">
    <property type="entry name" value="Purine and uridine phosphorylases"/>
    <property type="match status" value="1"/>
</dbReference>
<evidence type="ECO:0000256" key="1">
    <source>
        <dbReference type="SAM" id="SignalP"/>
    </source>
</evidence>
<feature type="domain" description="Nucleoside phosphorylase" evidence="2">
    <location>
        <begin position="21"/>
        <end position="246"/>
    </location>
</feature>
<name>A0A7G9GWI2_9FUSO</name>
<reference evidence="3 4" key="1">
    <citation type="submission" date="2020-08" db="EMBL/GenBank/DDBJ databases">
        <authorList>
            <person name="Liu C."/>
            <person name="Sun Q."/>
        </authorList>
    </citation>
    <scope>NUCLEOTIDE SEQUENCE [LARGE SCALE GENOMIC DNA]</scope>
    <source>
        <strain evidence="3 4">NSJ-57</strain>
    </source>
</reference>
<gene>
    <name evidence="3" type="ORF">H9Q81_09675</name>
</gene>
<dbReference type="InterPro" id="IPR000845">
    <property type="entry name" value="Nucleoside_phosphorylase_d"/>
</dbReference>
<accession>A0A7G9GWI2</accession>
<dbReference type="GO" id="GO:0008782">
    <property type="term" value="F:adenosylhomocysteine nucleosidase activity"/>
    <property type="evidence" value="ECO:0007669"/>
    <property type="project" value="TreeGrafter"/>
</dbReference>
<dbReference type="PANTHER" id="PTHR46832:SF1">
    <property type="entry name" value="5'-METHYLTHIOADENOSINE_S-ADENOSYLHOMOCYSTEINE NUCLEOSIDASE"/>
    <property type="match status" value="1"/>
</dbReference>
<evidence type="ECO:0000313" key="3">
    <source>
        <dbReference type="EMBL" id="QNM15164.1"/>
    </source>
</evidence>
<dbReference type="RefSeq" id="WP_101473720.1">
    <property type="nucleotide sequence ID" value="NZ_CP060637.1"/>
</dbReference>
<dbReference type="PANTHER" id="PTHR46832">
    <property type="entry name" value="5'-METHYLTHIOADENOSINE/S-ADENOSYLHOMOCYSTEINE NUCLEOSIDASE"/>
    <property type="match status" value="1"/>
</dbReference>
<dbReference type="Proteomes" id="UP000515913">
    <property type="component" value="Chromosome"/>
</dbReference>
<dbReference type="GO" id="GO:0005829">
    <property type="term" value="C:cytosol"/>
    <property type="evidence" value="ECO:0007669"/>
    <property type="project" value="TreeGrafter"/>
</dbReference>
<organism evidence="3 4">
    <name type="scientific">Fusobacterium hominis</name>
    <dbReference type="NCBI Taxonomy" id="2764326"/>
    <lineage>
        <taxon>Bacteria</taxon>
        <taxon>Fusobacteriati</taxon>
        <taxon>Fusobacteriota</taxon>
        <taxon>Fusobacteriia</taxon>
        <taxon>Fusobacteriales</taxon>
        <taxon>Fusobacteriaceae</taxon>
        <taxon>Fusobacterium</taxon>
    </lineage>
</organism>
<feature type="chain" id="PRO_5028837825" evidence="1">
    <location>
        <begin position="19"/>
        <end position="262"/>
    </location>
</feature>
<keyword evidence="4" id="KW-1185">Reference proteome</keyword>
<protein>
    <submittedName>
        <fullName evidence="3">5'-methylthioadenosine/S-adenosylhomocysteine nucleosidase</fullName>
    </submittedName>
</protein>
<feature type="signal peptide" evidence="1">
    <location>
        <begin position="1"/>
        <end position="18"/>
    </location>
</feature>